<dbReference type="InterPro" id="IPR029033">
    <property type="entry name" value="His_PPase_superfam"/>
</dbReference>
<dbReference type="AlphaFoldDB" id="A0A1B9DKT0"/>
<reference evidence="4 6" key="3">
    <citation type="submission" date="2016-10" db="EMBL/GenBank/DDBJ databases">
        <authorList>
            <person name="Varghese N."/>
            <person name="Submissions S."/>
        </authorList>
    </citation>
    <scope>NUCLEOTIDE SEQUENCE [LARGE SCALE GENOMIC DNA]</scope>
    <source>
        <strain evidence="4 6">Gm-149</strain>
    </source>
</reference>
<dbReference type="EMBL" id="LVEO01000022">
    <property type="protein sequence ID" value="OCB70312.1"/>
    <property type="molecule type" value="Genomic_DNA"/>
</dbReference>
<dbReference type="GO" id="GO:0009236">
    <property type="term" value="P:cobalamin biosynthetic process"/>
    <property type="evidence" value="ECO:0007669"/>
    <property type="project" value="UniProtKB-UniRule"/>
</dbReference>
<evidence type="ECO:0000313" key="4">
    <source>
        <dbReference type="EMBL" id="SDJ71695.1"/>
    </source>
</evidence>
<dbReference type="PANTHER" id="PTHR48100:SF59">
    <property type="entry name" value="ADENOSYLCOBALAMIN_ALPHA-RIBAZOLE PHOSPHATASE"/>
    <property type="match status" value="1"/>
</dbReference>
<evidence type="ECO:0000313" key="3">
    <source>
        <dbReference type="EMBL" id="OCB70312.1"/>
    </source>
</evidence>
<dbReference type="Proteomes" id="UP000182367">
    <property type="component" value="Unassembled WGS sequence"/>
</dbReference>
<accession>A0A1B9DKT0</accession>
<dbReference type="Proteomes" id="UP000321579">
    <property type="component" value="Unassembled WGS sequence"/>
</dbReference>
<dbReference type="Pfam" id="PF00300">
    <property type="entry name" value="His_Phos_1"/>
    <property type="match status" value="1"/>
</dbReference>
<dbReference type="STRING" id="551990.SAMN05192550_2641"/>
<dbReference type="EMBL" id="FNEO01000006">
    <property type="protein sequence ID" value="SDJ71695.1"/>
    <property type="molecule type" value="Genomic_DNA"/>
</dbReference>
<evidence type="ECO:0000313" key="5">
    <source>
        <dbReference type="Proteomes" id="UP000093226"/>
    </source>
</evidence>
<dbReference type="OrthoDB" id="9782128at2"/>
<gene>
    <name evidence="2" type="primary">gpmA</name>
    <name evidence="3" type="ORF">FBGL_12145</name>
    <name evidence="2" type="ORF">FGL01_23860</name>
    <name evidence="4" type="ORF">SAMN05192550_2641</name>
</gene>
<reference evidence="3" key="2">
    <citation type="submission" date="2016-03" db="EMBL/GenBank/DDBJ databases">
        <authorList>
            <person name="Ploux O."/>
        </authorList>
    </citation>
    <scope>NUCLEOTIDE SEQUENCE</scope>
    <source>
        <strain evidence="3">NBRC 105008</strain>
    </source>
</reference>
<organism evidence="3 5">
    <name type="scientific">Flavobacterium glycines</name>
    <dbReference type="NCBI Taxonomy" id="551990"/>
    <lineage>
        <taxon>Bacteria</taxon>
        <taxon>Pseudomonadati</taxon>
        <taxon>Bacteroidota</taxon>
        <taxon>Flavobacteriia</taxon>
        <taxon>Flavobacteriales</taxon>
        <taxon>Flavobacteriaceae</taxon>
        <taxon>Flavobacterium</taxon>
    </lineage>
</organism>
<dbReference type="InterPro" id="IPR013078">
    <property type="entry name" value="His_Pase_superF_clade-1"/>
</dbReference>
<dbReference type="EMBL" id="BJVF01000005">
    <property type="protein sequence ID" value="GEL11647.1"/>
    <property type="molecule type" value="Genomic_DNA"/>
</dbReference>
<keyword evidence="6" id="KW-1185">Reference proteome</keyword>
<dbReference type="SMART" id="SM00855">
    <property type="entry name" value="PGAM"/>
    <property type="match status" value="1"/>
</dbReference>
<reference evidence="5" key="1">
    <citation type="submission" date="2016-03" db="EMBL/GenBank/DDBJ databases">
        <title>Draft genome sequence of Paenibacillus glacialis DSM 22343.</title>
        <authorList>
            <person name="Shin S.-K."/>
            <person name="Yi H."/>
        </authorList>
    </citation>
    <scope>NUCLEOTIDE SEQUENCE [LARGE SCALE GENOMIC DNA]</scope>
    <source>
        <strain evidence="5">NBRC 105008</strain>
    </source>
</reference>
<proteinExistence type="predicted"/>
<dbReference type="SUPFAM" id="SSF53254">
    <property type="entry name" value="Phosphoglycerate mutase-like"/>
    <property type="match status" value="1"/>
</dbReference>
<dbReference type="RefSeq" id="WP_066328840.1">
    <property type="nucleotide sequence ID" value="NZ_BJVF01000005.1"/>
</dbReference>
<dbReference type="NCBIfam" id="TIGR03162">
    <property type="entry name" value="ribazole_cobC"/>
    <property type="match status" value="1"/>
</dbReference>
<dbReference type="InterPro" id="IPR017578">
    <property type="entry name" value="Ribazole_CobC"/>
</dbReference>
<evidence type="ECO:0000313" key="7">
    <source>
        <dbReference type="Proteomes" id="UP000321579"/>
    </source>
</evidence>
<protein>
    <recommendedName>
        <fullName evidence="1">Alpha-ribazole phosphatase</fullName>
        <ecNumber evidence="1">3.1.3.73</ecNumber>
    </recommendedName>
</protein>
<evidence type="ECO:0000313" key="2">
    <source>
        <dbReference type="EMBL" id="GEL11647.1"/>
    </source>
</evidence>
<dbReference type="PANTHER" id="PTHR48100">
    <property type="entry name" value="BROAD-SPECIFICITY PHOSPHATASE YOR283W-RELATED"/>
    <property type="match status" value="1"/>
</dbReference>
<dbReference type="Gene3D" id="3.40.50.1240">
    <property type="entry name" value="Phosphoglycerate mutase-like"/>
    <property type="match status" value="1"/>
</dbReference>
<reference evidence="2 7" key="4">
    <citation type="submission" date="2019-07" db="EMBL/GenBank/DDBJ databases">
        <title>Whole genome shotgun sequence of Flavobacterium glycines NBRC 105008.</title>
        <authorList>
            <person name="Hosoyama A."/>
            <person name="Uohara A."/>
            <person name="Ohji S."/>
            <person name="Ichikawa N."/>
        </authorList>
    </citation>
    <scope>NUCLEOTIDE SEQUENCE [LARGE SCALE GENOMIC DNA]</scope>
    <source>
        <strain evidence="2 7">NBRC 105008</strain>
    </source>
</reference>
<sequence>MEVYLVRHTETVCEKGICYGQTDVGLKAPFLEQFESIKKQIPADTIIYSSPLSRCVQLANYLAPSIITDSRLMEMHFGDWEMKKWDAIPQDEFAPWMNDFVNVAVPNGESFVGLHHRVTDFWSEIITQNNSKSIAIVSHAGVVRSILCTISNLPLKDAFTNKVDFGELIKLKL</sequence>
<dbReference type="Proteomes" id="UP000093226">
    <property type="component" value="Unassembled WGS sequence"/>
</dbReference>
<evidence type="ECO:0000256" key="1">
    <source>
        <dbReference type="NCBIfam" id="TIGR03162"/>
    </source>
</evidence>
<dbReference type="GO" id="GO:0043755">
    <property type="term" value="F:alpha-ribazole phosphatase activity"/>
    <property type="evidence" value="ECO:0007669"/>
    <property type="project" value="UniProtKB-UniRule"/>
</dbReference>
<comment type="caution">
    <text evidence="3">The sequence shown here is derived from an EMBL/GenBank/DDBJ whole genome shotgun (WGS) entry which is preliminary data.</text>
</comment>
<dbReference type="EC" id="3.1.3.73" evidence="1"/>
<name>A0A1B9DKT0_9FLAO</name>
<evidence type="ECO:0000313" key="6">
    <source>
        <dbReference type="Proteomes" id="UP000182367"/>
    </source>
</evidence>
<dbReference type="CDD" id="cd07067">
    <property type="entry name" value="HP_PGM_like"/>
    <property type="match status" value="1"/>
</dbReference>
<dbReference type="InterPro" id="IPR050275">
    <property type="entry name" value="PGM_Phosphatase"/>
</dbReference>
<dbReference type="GO" id="GO:0005737">
    <property type="term" value="C:cytoplasm"/>
    <property type="evidence" value="ECO:0007669"/>
    <property type="project" value="TreeGrafter"/>
</dbReference>